<dbReference type="AlphaFoldDB" id="A0AAV9GAW2"/>
<evidence type="ECO:0000256" key="7">
    <source>
        <dbReference type="SAM" id="Phobius"/>
    </source>
</evidence>
<dbReference type="PANTHER" id="PTHR33048:SF47">
    <property type="entry name" value="INTEGRAL MEMBRANE PROTEIN-RELATED"/>
    <property type="match status" value="1"/>
</dbReference>
<name>A0AAV9GAW2_9PEZI</name>
<evidence type="ECO:0000256" key="6">
    <source>
        <dbReference type="SAM" id="MobiDB-lite"/>
    </source>
</evidence>
<evidence type="ECO:0000313" key="10">
    <source>
        <dbReference type="Proteomes" id="UP001321760"/>
    </source>
</evidence>
<evidence type="ECO:0000313" key="9">
    <source>
        <dbReference type="EMBL" id="KAK4444246.1"/>
    </source>
</evidence>
<comment type="similarity">
    <text evidence="5">Belongs to the SAT4 family.</text>
</comment>
<feature type="transmembrane region" description="Helical" evidence="7">
    <location>
        <begin position="103"/>
        <end position="125"/>
    </location>
</feature>
<keyword evidence="3 7" id="KW-1133">Transmembrane helix</keyword>
<dbReference type="PANTHER" id="PTHR33048">
    <property type="entry name" value="PTH11-LIKE INTEGRAL MEMBRANE PROTEIN (AFU_ORTHOLOGUE AFUA_5G11245)"/>
    <property type="match status" value="1"/>
</dbReference>
<evidence type="ECO:0000256" key="3">
    <source>
        <dbReference type="ARBA" id="ARBA00022989"/>
    </source>
</evidence>
<feature type="transmembrane region" description="Helical" evidence="7">
    <location>
        <begin position="255"/>
        <end position="275"/>
    </location>
</feature>
<dbReference type="EMBL" id="MU865980">
    <property type="protein sequence ID" value="KAK4444246.1"/>
    <property type="molecule type" value="Genomic_DNA"/>
</dbReference>
<sequence length="418" mass="46113">MADPTAPPMDPTLIPGYHDDRSGLAIFCVVFCLTVATIMVGLRTWTRKVIINKMGADDWAAIITMVITWGEGISIAVSTRYGLGKHIFAVQPPTLIPLYWKTFWVTLLLYHAGLLGAKMTFLLQYYRILAIQRTRSIYAVAIVVVGLWGLAQVLIALLICRPIQGLWDKSIAADCMPNAPQIYVNAAGNIATDIAIFLLPMPAIKRLNLKKTQKIMLFGIFSLGFFTVAISVIRIKYLDIHEDVTWDHVESSGWSIGELASAITCASLPTLRPFIARYFPSMMDLSTEDGPRYSSYYPHTVGGGGGRRSGSHATAPRFGGSHTKRSTQTGEGESAESFHYADKTEFEMRLPSQGTGRGHSTDNTAVSITDEERLLGIGTMTKTQIHRSDSNPERETAPEGEIQVQKAVYQTNSARHKR</sequence>
<proteinExistence type="inferred from homology"/>
<keyword evidence="4 7" id="KW-0472">Membrane</keyword>
<organism evidence="9 10">
    <name type="scientific">Podospora aff. communis PSN243</name>
    <dbReference type="NCBI Taxonomy" id="3040156"/>
    <lineage>
        <taxon>Eukaryota</taxon>
        <taxon>Fungi</taxon>
        <taxon>Dikarya</taxon>
        <taxon>Ascomycota</taxon>
        <taxon>Pezizomycotina</taxon>
        <taxon>Sordariomycetes</taxon>
        <taxon>Sordariomycetidae</taxon>
        <taxon>Sordariales</taxon>
        <taxon>Podosporaceae</taxon>
        <taxon>Podospora</taxon>
    </lineage>
</organism>
<feature type="transmembrane region" description="Helical" evidence="7">
    <location>
        <begin position="137"/>
        <end position="159"/>
    </location>
</feature>
<feature type="region of interest" description="Disordered" evidence="6">
    <location>
        <begin position="381"/>
        <end position="418"/>
    </location>
</feature>
<dbReference type="Pfam" id="PF20684">
    <property type="entry name" value="Fung_rhodopsin"/>
    <property type="match status" value="1"/>
</dbReference>
<dbReference type="InterPro" id="IPR052337">
    <property type="entry name" value="SAT4-like"/>
</dbReference>
<evidence type="ECO:0000256" key="4">
    <source>
        <dbReference type="ARBA" id="ARBA00023136"/>
    </source>
</evidence>
<feature type="domain" description="Rhodopsin" evidence="8">
    <location>
        <begin position="42"/>
        <end position="276"/>
    </location>
</feature>
<feature type="compositionally biased region" description="Polar residues" evidence="6">
    <location>
        <begin position="408"/>
        <end position="418"/>
    </location>
</feature>
<feature type="transmembrane region" description="Helical" evidence="7">
    <location>
        <begin position="215"/>
        <end position="235"/>
    </location>
</feature>
<keyword evidence="2 7" id="KW-0812">Transmembrane</keyword>
<feature type="transmembrane region" description="Helical" evidence="7">
    <location>
        <begin position="182"/>
        <end position="203"/>
    </location>
</feature>
<feature type="region of interest" description="Disordered" evidence="6">
    <location>
        <begin position="296"/>
        <end position="337"/>
    </location>
</feature>
<feature type="transmembrane region" description="Helical" evidence="7">
    <location>
        <begin position="58"/>
        <end position="83"/>
    </location>
</feature>
<evidence type="ECO:0000259" key="8">
    <source>
        <dbReference type="Pfam" id="PF20684"/>
    </source>
</evidence>
<feature type="transmembrane region" description="Helical" evidence="7">
    <location>
        <begin position="24"/>
        <end position="46"/>
    </location>
</feature>
<accession>A0AAV9GAW2</accession>
<dbReference type="Proteomes" id="UP001321760">
    <property type="component" value="Unassembled WGS sequence"/>
</dbReference>
<dbReference type="InterPro" id="IPR049326">
    <property type="entry name" value="Rhodopsin_dom_fungi"/>
</dbReference>
<comment type="subcellular location">
    <subcellularLocation>
        <location evidence="1">Membrane</location>
        <topology evidence="1">Multi-pass membrane protein</topology>
    </subcellularLocation>
</comment>
<feature type="compositionally biased region" description="Basic and acidic residues" evidence="6">
    <location>
        <begin position="386"/>
        <end position="397"/>
    </location>
</feature>
<evidence type="ECO:0000256" key="5">
    <source>
        <dbReference type="ARBA" id="ARBA00038359"/>
    </source>
</evidence>
<reference evidence="9" key="2">
    <citation type="submission" date="2023-05" db="EMBL/GenBank/DDBJ databases">
        <authorList>
            <consortium name="Lawrence Berkeley National Laboratory"/>
            <person name="Steindorff A."/>
            <person name="Hensen N."/>
            <person name="Bonometti L."/>
            <person name="Westerberg I."/>
            <person name="Brannstrom I.O."/>
            <person name="Guillou S."/>
            <person name="Cros-Aarteil S."/>
            <person name="Calhoun S."/>
            <person name="Haridas S."/>
            <person name="Kuo A."/>
            <person name="Mondo S."/>
            <person name="Pangilinan J."/>
            <person name="Riley R."/>
            <person name="Labutti K."/>
            <person name="Andreopoulos B."/>
            <person name="Lipzen A."/>
            <person name="Chen C."/>
            <person name="Yanf M."/>
            <person name="Daum C."/>
            <person name="Ng V."/>
            <person name="Clum A."/>
            <person name="Ohm R."/>
            <person name="Martin F."/>
            <person name="Silar P."/>
            <person name="Natvig D."/>
            <person name="Lalanne C."/>
            <person name="Gautier V."/>
            <person name="Ament-Velasquez S.L."/>
            <person name="Kruys A."/>
            <person name="Hutchinson M.I."/>
            <person name="Powell A.J."/>
            <person name="Barry K."/>
            <person name="Miller A.N."/>
            <person name="Grigoriev I.V."/>
            <person name="Debuchy R."/>
            <person name="Gladieux P."/>
            <person name="Thoren M.H."/>
            <person name="Johannesson H."/>
        </authorList>
    </citation>
    <scope>NUCLEOTIDE SEQUENCE</scope>
    <source>
        <strain evidence="9">PSN243</strain>
    </source>
</reference>
<keyword evidence="10" id="KW-1185">Reference proteome</keyword>
<dbReference type="GO" id="GO:0016020">
    <property type="term" value="C:membrane"/>
    <property type="evidence" value="ECO:0007669"/>
    <property type="project" value="UniProtKB-SubCell"/>
</dbReference>
<evidence type="ECO:0000256" key="2">
    <source>
        <dbReference type="ARBA" id="ARBA00022692"/>
    </source>
</evidence>
<reference evidence="9" key="1">
    <citation type="journal article" date="2023" name="Mol. Phylogenet. Evol.">
        <title>Genome-scale phylogeny and comparative genomics of the fungal order Sordariales.</title>
        <authorList>
            <person name="Hensen N."/>
            <person name="Bonometti L."/>
            <person name="Westerberg I."/>
            <person name="Brannstrom I.O."/>
            <person name="Guillou S."/>
            <person name="Cros-Aarteil S."/>
            <person name="Calhoun S."/>
            <person name="Haridas S."/>
            <person name="Kuo A."/>
            <person name="Mondo S."/>
            <person name="Pangilinan J."/>
            <person name="Riley R."/>
            <person name="LaButti K."/>
            <person name="Andreopoulos B."/>
            <person name="Lipzen A."/>
            <person name="Chen C."/>
            <person name="Yan M."/>
            <person name="Daum C."/>
            <person name="Ng V."/>
            <person name="Clum A."/>
            <person name="Steindorff A."/>
            <person name="Ohm R.A."/>
            <person name="Martin F."/>
            <person name="Silar P."/>
            <person name="Natvig D.O."/>
            <person name="Lalanne C."/>
            <person name="Gautier V."/>
            <person name="Ament-Velasquez S.L."/>
            <person name="Kruys A."/>
            <person name="Hutchinson M.I."/>
            <person name="Powell A.J."/>
            <person name="Barry K."/>
            <person name="Miller A.N."/>
            <person name="Grigoriev I.V."/>
            <person name="Debuchy R."/>
            <person name="Gladieux P."/>
            <person name="Hiltunen Thoren M."/>
            <person name="Johannesson H."/>
        </authorList>
    </citation>
    <scope>NUCLEOTIDE SEQUENCE</scope>
    <source>
        <strain evidence="9">PSN243</strain>
    </source>
</reference>
<gene>
    <name evidence="9" type="ORF">QBC34DRAFT_475340</name>
</gene>
<comment type="caution">
    <text evidence="9">The sequence shown here is derived from an EMBL/GenBank/DDBJ whole genome shotgun (WGS) entry which is preliminary data.</text>
</comment>
<protein>
    <recommendedName>
        <fullName evidence="8">Rhodopsin domain-containing protein</fullName>
    </recommendedName>
</protein>
<evidence type="ECO:0000256" key="1">
    <source>
        <dbReference type="ARBA" id="ARBA00004141"/>
    </source>
</evidence>